<dbReference type="Proteomes" id="UP000600918">
    <property type="component" value="Unassembled WGS sequence"/>
</dbReference>
<dbReference type="EMBL" id="JACSDY010000001">
    <property type="protein sequence ID" value="KAF7438180.1"/>
    <property type="molecule type" value="Genomic_DNA"/>
</dbReference>
<organism evidence="2 3">
    <name type="scientific">Vespula pensylvanica</name>
    <name type="common">Western yellow jacket</name>
    <name type="synonym">Wasp</name>
    <dbReference type="NCBI Taxonomy" id="30213"/>
    <lineage>
        <taxon>Eukaryota</taxon>
        <taxon>Metazoa</taxon>
        <taxon>Ecdysozoa</taxon>
        <taxon>Arthropoda</taxon>
        <taxon>Hexapoda</taxon>
        <taxon>Insecta</taxon>
        <taxon>Pterygota</taxon>
        <taxon>Neoptera</taxon>
        <taxon>Endopterygota</taxon>
        <taxon>Hymenoptera</taxon>
        <taxon>Apocrita</taxon>
        <taxon>Aculeata</taxon>
        <taxon>Vespoidea</taxon>
        <taxon>Vespidae</taxon>
        <taxon>Vespinae</taxon>
        <taxon>Vespula</taxon>
    </lineage>
</organism>
<protein>
    <submittedName>
        <fullName evidence="2">Uncharacterized protein</fullName>
    </submittedName>
</protein>
<gene>
    <name evidence="2" type="ORF">H0235_000571</name>
</gene>
<evidence type="ECO:0000256" key="1">
    <source>
        <dbReference type="SAM" id="MobiDB-lite"/>
    </source>
</evidence>
<evidence type="ECO:0000313" key="3">
    <source>
        <dbReference type="Proteomes" id="UP000600918"/>
    </source>
</evidence>
<evidence type="ECO:0000313" key="2">
    <source>
        <dbReference type="EMBL" id="KAF7438180.1"/>
    </source>
</evidence>
<keyword evidence="3" id="KW-1185">Reference proteome</keyword>
<proteinExistence type="predicted"/>
<dbReference type="AlphaFoldDB" id="A0A834PEQ1"/>
<comment type="caution">
    <text evidence="2">The sequence shown here is derived from an EMBL/GenBank/DDBJ whole genome shotgun (WGS) entry which is preliminary data.</text>
</comment>
<sequence length="74" mass="8179">MGDLSKRAPGVTRHGAWLSTVAAILVSFPFLRTDQPTLPRADMHDEKESHIPSSSLYRHCRSYQSSTTNALSHG</sequence>
<feature type="region of interest" description="Disordered" evidence="1">
    <location>
        <begin position="36"/>
        <end position="56"/>
    </location>
</feature>
<name>A0A834PEQ1_VESPE</name>
<feature type="compositionally biased region" description="Basic and acidic residues" evidence="1">
    <location>
        <begin position="41"/>
        <end position="50"/>
    </location>
</feature>
<reference evidence="2" key="1">
    <citation type="journal article" date="2020" name="G3 (Bethesda)">
        <title>High-Quality Assemblies for Three Invasive Social Wasps from the &lt;i&gt;Vespula&lt;/i&gt; Genus.</title>
        <authorList>
            <person name="Harrop T.W.R."/>
            <person name="Guhlin J."/>
            <person name="McLaughlin G.M."/>
            <person name="Permina E."/>
            <person name="Stockwell P."/>
            <person name="Gilligan J."/>
            <person name="Le Lec M.F."/>
            <person name="Gruber M.A.M."/>
            <person name="Quinn O."/>
            <person name="Lovegrove M."/>
            <person name="Duncan E.J."/>
            <person name="Remnant E.J."/>
            <person name="Van Eeckhoven J."/>
            <person name="Graham B."/>
            <person name="Knapp R.A."/>
            <person name="Langford K.W."/>
            <person name="Kronenberg Z."/>
            <person name="Press M.O."/>
            <person name="Eacker S.M."/>
            <person name="Wilson-Rankin E.E."/>
            <person name="Purcell J."/>
            <person name="Lester P.J."/>
            <person name="Dearden P.K."/>
        </authorList>
    </citation>
    <scope>NUCLEOTIDE SEQUENCE</scope>
    <source>
        <strain evidence="2">Volc-1</strain>
    </source>
</reference>
<accession>A0A834PEQ1</accession>